<protein>
    <submittedName>
        <fullName evidence="4">ABC transporter</fullName>
    </submittedName>
</protein>
<keyword evidence="2 3" id="KW-0732">Signal</keyword>
<comment type="caution">
    <text evidence="4">The sequence shown here is derived from an EMBL/GenBank/DDBJ whole genome shotgun (WGS) entry which is preliminary data.</text>
</comment>
<comment type="similarity">
    <text evidence="1">Belongs to the MlaA family.</text>
</comment>
<dbReference type="PANTHER" id="PTHR30035:SF3">
    <property type="entry name" value="INTERMEMBRANE PHOSPHOLIPID TRANSPORT SYSTEM LIPOPROTEIN MLAA"/>
    <property type="match status" value="1"/>
</dbReference>
<dbReference type="OrthoDB" id="9785326at2"/>
<sequence length="260" mass="28231">MNKYRLILGGILLLMLQACSTTVAHPDPADPWEGMNRDIFAFNDQVDKYALKPAAKGYQWIMPTFADTGVTNFFSNLKDIGVSINDFLQAKPKQGGMDAARFLVNSTVGIAGFIDVATMIDLPKHEEDFAQTLAVWGVPRGPYLVIPVLGPSSVRGVGGYVGDAAVHPLSYTGFFGSSALSWGLSAGLRSVEVIDVRADFLGAEAVASEAAVDRYIFFRSAYMQRRDYLINDGAAKSYNFEDFEGLGGEDLGADLYKDLD</sequence>
<dbReference type="InterPro" id="IPR007428">
    <property type="entry name" value="MlaA"/>
</dbReference>
<accession>A0A1V8M7J3</accession>
<evidence type="ECO:0000313" key="5">
    <source>
        <dbReference type="Proteomes" id="UP000191980"/>
    </source>
</evidence>
<name>A0A1V8M7J3_9GAMM</name>
<keyword evidence="5" id="KW-1185">Reference proteome</keyword>
<organism evidence="4 5">
    <name type="scientific">Methyloprofundus sedimenti</name>
    <dbReference type="NCBI Taxonomy" id="1420851"/>
    <lineage>
        <taxon>Bacteria</taxon>
        <taxon>Pseudomonadati</taxon>
        <taxon>Pseudomonadota</taxon>
        <taxon>Gammaproteobacteria</taxon>
        <taxon>Methylococcales</taxon>
        <taxon>Methylococcaceae</taxon>
        <taxon>Methyloprofundus</taxon>
    </lineage>
</organism>
<feature type="chain" id="PRO_5012664005" evidence="3">
    <location>
        <begin position="21"/>
        <end position="260"/>
    </location>
</feature>
<dbReference type="STRING" id="1420851.AU255_06635"/>
<dbReference type="GO" id="GO:0016020">
    <property type="term" value="C:membrane"/>
    <property type="evidence" value="ECO:0007669"/>
    <property type="project" value="InterPro"/>
</dbReference>
<dbReference type="EMBL" id="LPUF01000001">
    <property type="protein sequence ID" value="OQK17544.1"/>
    <property type="molecule type" value="Genomic_DNA"/>
</dbReference>
<dbReference type="RefSeq" id="WP_080522154.1">
    <property type="nucleotide sequence ID" value="NZ_LPUF01000001.1"/>
</dbReference>
<dbReference type="PROSITE" id="PS51257">
    <property type="entry name" value="PROKAR_LIPOPROTEIN"/>
    <property type="match status" value="1"/>
</dbReference>
<dbReference type="Proteomes" id="UP000191980">
    <property type="component" value="Unassembled WGS sequence"/>
</dbReference>
<dbReference type="Pfam" id="PF04333">
    <property type="entry name" value="MlaA"/>
    <property type="match status" value="1"/>
</dbReference>
<dbReference type="PANTHER" id="PTHR30035">
    <property type="entry name" value="LIPOPROTEIN VACJ-RELATED"/>
    <property type="match status" value="1"/>
</dbReference>
<gene>
    <name evidence="4" type="ORF">AU255_06635</name>
</gene>
<reference evidence="4 5" key="1">
    <citation type="submission" date="2015-12" db="EMBL/GenBank/DDBJ databases">
        <authorList>
            <person name="Shamseldin A."/>
            <person name="Moawad H."/>
            <person name="Abd El-Rahim W.M."/>
            <person name="Sadowsky M.J."/>
        </authorList>
    </citation>
    <scope>NUCLEOTIDE SEQUENCE [LARGE SCALE GENOMIC DNA]</scope>
    <source>
        <strain evidence="4 5">WF1</strain>
    </source>
</reference>
<dbReference type="GO" id="GO:0120010">
    <property type="term" value="P:intermembrane phospholipid transfer"/>
    <property type="evidence" value="ECO:0007669"/>
    <property type="project" value="TreeGrafter"/>
</dbReference>
<feature type="signal peptide" evidence="3">
    <location>
        <begin position="1"/>
        <end position="20"/>
    </location>
</feature>
<evidence type="ECO:0000256" key="3">
    <source>
        <dbReference type="SAM" id="SignalP"/>
    </source>
</evidence>
<dbReference type="PRINTS" id="PR01805">
    <property type="entry name" value="VACJLIPOPROT"/>
</dbReference>
<evidence type="ECO:0000256" key="2">
    <source>
        <dbReference type="ARBA" id="ARBA00022729"/>
    </source>
</evidence>
<proteinExistence type="inferred from homology"/>
<evidence type="ECO:0000313" key="4">
    <source>
        <dbReference type="EMBL" id="OQK17544.1"/>
    </source>
</evidence>
<evidence type="ECO:0000256" key="1">
    <source>
        <dbReference type="ARBA" id="ARBA00010634"/>
    </source>
</evidence>
<dbReference type="AlphaFoldDB" id="A0A1V8M7J3"/>